<feature type="transmembrane region" description="Helical" evidence="10">
    <location>
        <begin position="230"/>
        <end position="255"/>
    </location>
</feature>
<dbReference type="GO" id="GO:0015031">
    <property type="term" value="P:protein transport"/>
    <property type="evidence" value="ECO:0007669"/>
    <property type="project" value="UniProtKB-KW"/>
</dbReference>
<dbReference type="AlphaFoldDB" id="A0A0K1W161"/>
<comment type="subcellular location">
    <subcellularLocation>
        <location evidence="1 10">Cell membrane</location>
        <topology evidence="1 10">Multi-pass membrane protein</topology>
    </subcellularLocation>
</comment>
<feature type="transmembrane region" description="Helical" evidence="10">
    <location>
        <begin position="179"/>
        <end position="202"/>
    </location>
</feature>
<keyword evidence="2 10" id="KW-0813">Transport</keyword>
<dbReference type="PATRIC" id="fig|216942.3.peg.255"/>
<evidence type="ECO:0000259" key="11">
    <source>
        <dbReference type="PROSITE" id="PS50928"/>
    </source>
</evidence>
<name>A0A0K1W161_9MOLU</name>
<evidence type="ECO:0000256" key="7">
    <source>
        <dbReference type="ARBA" id="ARBA00022989"/>
    </source>
</evidence>
<dbReference type="GO" id="GO:0015833">
    <property type="term" value="P:peptide transport"/>
    <property type="evidence" value="ECO:0007669"/>
    <property type="project" value="UniProtKB-KW"/>
</dbReference>
<protein>
    <submittedName>
        <fullName evidence="12">Oligopeptide ABC transporter permease</fullName>
    </submittedName>
</protein>
<organism evidence="12 13">
    <name type="scientific">Spiroplasma litorale</name>
    <dbReference type="NCBI Taxonomy" id="216942"/>
    <lineage>
        <taxon>Bacteria</taxon>
        <taxon>Bacillati</taxon>
        <taxon>Mycoplasmatota</taxon>
        <taxon>Mollicutes</taxon>
        <taxon>Entomoplasmatales</taxon>
        <taxon>Spiroplasmataceae</taxon>
        <taxon>Spiroplasma</taxon>
    </lineage>
</organism>
<evidence type="ECO:0000256" key="1">
    <source>
        <dbReference type="ARBA" id="ARBA00004651"/>
    </source>
</evidence>
<keyword evidence="7 10" id="KW-1133">Transmembrane helix</keyword>
<evidence type="ECO:0000256" key="10">
    <source>
        <dbReference type="RuleBase" id="RU363032"/>
    </source>
</evidence>
<keyword evidence="6" id="KW-0653">Protein transport</keyword>
<keyword evidence="13" id="KW-1185">Reference proteome</keyword>
<dbReference type="InterPro" id="IPR035906">
    <property type="entry name" value="MetI-like_sf"/>
</dbReference>
<dbReference type="PANTHER" id="PTHR43386">
    <property type="entry name" value="OLIGOPEPTIDE TRANSPORT SYSTEM PERMEASE PROTEIN APPC"/>
    <property type="match status" value="1"/>
</dbReference>
<dbReference type="RefSeq" id="WP_075058006.1">
    <property type="nucleotide sequence ID" value="NZ_CP012357.1"/>
</dbReference>
<dbReference type="Pfam" id="PF00528">
    <property type="entry name" value="BPD_transp_1"/>
    <property type="match status" value="1"/>
</dbReference>
<accession>A0A0K1W161</accession>
<dbReference type="GO" id="GO:0055085">
    <property type="term" value="P:transmembrane transport"/>
    <property type="evidence" value="ECO:0007669"/>
    <property type="project" value="InterPro"/>
</dbReference>
<gene>
    <name evidence="12" type="primary">oppC</name>
    <name evidence="12" type="ORF">SLITO_v1c02530</name>
</gene>
<dbReference type="GO" id="GO:0005886">
    <property type="term" value="C:plasma membrane"/>
    <property type="evidence" value="ECO:0007669"/>
    <property type="project" value="UniProtKB-SubCell"/>
</dbReference>
<evidence type="ECO:0000256" key="3">
    <source>
        <dbReference type="ARBA" id="ARBA00022475"/>
    </source>
</evidence>
<dbReference type="PROSITE" id="PS50928">
    <property type="entry name" value="ABC_TM1"/>
    <property type="match status" value="1"/>
</dbReference>
<keyword evidence="3" id="KW-1003">Cell membrane</keyword>
<keyword evidence="5" id="KW-0571">Peptide transport</keyword>
<keyword evidence="4 10" id="KW-0812">Transmembrane</keyword>
<evidence type="ECO:0000313" key="13">
    <source>
        <dbReference type="Proteomes" id="UP000067476"/>
    </source>
</evidence>
<dbReference type="InterPro" id="IPR054864">
    <property type="entry name" value="OppC_permease"/>
</dbReference>
<sequence length="320" mass="35787">MEQNLYSQDEFELIDKSLFKIVGSKTEEAEKINNKPYSYWKSVFSRVLKSKTFLVSIILLVIIIIMASSIGIGKEPVPVDPPSFNIAPPSAEHIFGLGRFGEDLWLKMWIGTRTTLIFTFIVAAVQISIGIIIGSIWGYYRKLDIVFIETTRFLTLIPSLILWLIIIFLFGGISTLPIIIFAISLTSWITLASIIRVQILIIRNAEYNIASRVLGTPNHKIIKKNILPKILPIIIQTSTFAIPTAIGLDSLLAYYNFGFVTNTLDQASLGSILNELLLGSDWEVYPHLLIIPVVFVGGISLLFFLAGKVFADSLDPKTHR</sequence>
<dbReference type="EMBL" id="CP012357">
    <property type="protein sequence ID" value="AKX33908.1"/>
    <property type="molecule type" value="Genomic_DNA"/>
</dbReference>
<dbReference type="NCBIfam" id="NF043080">
    <property type="entry name" value="MMSYN1_0166"/>
    <property type="match status" value="1"/>
</dbReference>
<feature type="transmembrane region" description="Helical" evidence="10">
    <location>
        <begin position="116"/>
        <end position="140"/>
    </location>
</feature>
<evidence type="ECO:0000256" key="6">
    <source>
        <dbReference type="ARBA" id="ARBA00022927"/>
    </source>
</evidence>
<feature type="transmembrane region" description="Helical" evidence="10">
    <location>
        <begin position="53"/>
        <end position="72"/>
    </location>
</feature>
<proteinExistence type="inferred from homology"/>
<dbReference type="OrthoDB" id="9797472at2"/>
<evidence type="ECO:0000256" key="2">
    <source>
        <dbReference type="ARBA" id="ARBA00022448"/>
    </source>
</evidence>
<evidence type="ECO:0000313" key="12">
    <source>
        <dbReference type="EMBL" id="AKX33908.1"/>
    </source>
</evidence>
<dbReference type="InterPro" id="IPR050366">
    <property type="entry name" value="BP-dependent_transpt_permease"/>
</dbReference>
<dbReference type="Gene3D" id="1.10.3720.10">
    <property type="entry name" value="MetI-like"/>
    <property type="match status" value="1"/>
</dbReference>
<dbReference type="Proteomes" id="UP000067476">
    <property type="component" value="Chromosome"/>
</dbReference>
<dbReference type="PANTHER" id="PTHR43386:SF24">
    <property type="entry name" value="OLIGOPEPTIDE TRANSPORT SYSTEM PERMEASE PROTEIN AMID"/>
    <property type="match status" value="1"/>
</dbReference>
<comment type="similarity">
    <text evidence="9">Belongs to the binding-protein-dependent transport system permease family. OppBC subfamily.</text>
</comment>
<reference evidence="12 13" key="1">
    <citation type="journal article" date="2015" name="Genome Announc.">
        <title>Complete Genome Sequence of Spiroplasma litorale TN-1T (DSM 21781), a Bacterium Isolated from a Green-Eyed Horsefly (Tabanus nigrovittatus).</title>
        <authorList>
            <person name="Lo W.S."/>
            <person name="Lai Y.C."/>
            <person name="Lien Y.W."/>
            <person name="Wang T.H."/>
            <person name="Kuo C.H."/>
        </authorList>
    </citation>
    <scope>NUCLEOTIDE SEQUENCE [LARGE SCALE GENOMIC DNA]</scope>
    <source>
        <strain evidence="12 13">TN-1</strain>
    </source>
</reference>
<dbReference type="InterPro" id="IPR000515">
    <property type="entry name" value="MetI-like"/>
</dbReference>
<dbReference type="SUPFAM" id="SSF161098">
    <property type="entry name" value="MetI-like"/>
    <property type="match status" value="1"/>
</dbReference>
<feature type="transmembrane region" description="Helical" evidence="10">
    <location>
        <begin position="152"/>
        <end position="173"/>
    </location>
</feature>
<keyword evidence="8 10" id="KW-0472">Membrane</keyword>
<evidence type="ECO:0000256" key="9">
    <source>
        <dbReference type="ARBA" id="ARBA00024202"/>
    </source>
</evidence>
<dbReference type="KEGG" id="sll:SLITO_v1c02530"/>
<evidence type="ECO:0000256" key="4">
    <source>
        <dbReference type="ARBA" id="ARBA00022692"/>
    </source>
</evidence>
<dbReference type="STRING" id="216942.SLITO_v1c02530"/>
<feature type="transmembrane region" description="Helical" evidence="10">
    <location>
        <begin position="284"/>
        <end position="311"/>
    </location>
</feature>
<feature type="domain" description="ABC transmembrane type-1" evidence="11">
    <location>
        <begin position="116"/>
        <end position="306"/>
    </location>
</feature>
<evidence type="ECO:0000256" key="5">
    <source>
        <dbReference type="ARBA" id="ARBA00022856"/>
    </source>
</evidence>
<evidence type="ECO:0000256" key="8">
    <source>
        <dbReference type="ARBA" id="ARBA00023136"/>
    </source>
</evidence>